<feature type="region of interest" description="Disordered" evidence="7">
    <location>
        <begin position="470"/>
        <end position="502"/>
    </location>
</feature>
<dbReference type="GO" id="GO:0032040">
    <property type="term" value="C:small-subunit processome"/>
    <property type="evidence" value="ECO:0007669"/>
    <property type="project" value="TreeGrafter"/>
</dbReference>
<dbReference type="Pfam" id="PF00400">
    <property type="entry name" value="WD40"/>
    <property type="match status" value="1"/>
</dbReference>
<dbReference type="EMBL" id="JALJOR010000010">
    <property type="protein sequence ID" value="KAK9810541.1"/>
    <property type="molecule type" value="Genomic_DNA"/>
</dbReference>
<dbReference type="PANTHER" id="PTHR14085:SF3">
    <property type="entry name" value="WD REPEAT-CONTAINING PROTEIN 46"/>
    <property type="match status" value="1"/>
</dbReference>
<feature type="repeat" description="WD" evidence="6">
    <location>
        <begin position="286"/>
        <end position="327"/>
    </location>
</feature>
<dbReference type="SUPFAM" id="SSF50978">
    <property type="entry name" value="WD40 repeat-like"/>
    <property type="match status" value="1"/>
</dbReference>
<dbReference type="GO" id="GO:0000462">
    <property type="term" value="P:maturation of SSU-rRNA from tricistronic rRNA transcript (SSU-rRNA, 5.8S rRNA, LSU-rRNA)"/>
    <property type="evidence" value="ECO:0007669"/>
    <property type="project" value="TreeGrafter"/>
</dbReference>
<dbReference type="Gene3D" id="2.130.10.10">
    <property type="entry name" value="YVTN repeat-like/Quinoprotein amine dehydrogenase"/>
    <property type="match status" value="1"/>
</dbReference>
<comment type="caution">
    <text evidence="9">The sequence shown here is derived from an EMBL/GenBank/DDBJ whole genome shotgun (WGS) entry which is preliminary data.</text>
</comment>
<evidence type="ECO:0000256" key="5">
    <source>
        <dbReference type="ARBA" id="ARBA00023242"/>
    </source>
</evidence>
<dbReference type="PANTHER" id="PTHR14085">
    <property type="entry name" value="WD-REPEAT PROTEIN BING4"/>
    <property type="match status" value="1"/>
</dbReference>
<dbReference type="InterPro" id="IPR015943">
    <property type="entry name" value="WD40/YVTN_repeat-like_dom_sf"/>
</dbReference>
<feature type="compositionally biased region" description="Acidic residues" evidence="7">
    <location>
        <begin position="1"/>
        <end position="14"/>
    </location>
</feature>
<keyword evidence="2" id="KW-0698">rRNA processing</keyword>
<dbReference type="FunFam" id="2.130.10.10:FF:000378">
    <property type="entry name" value="U3 small nucleolar RNA-associated protein 7"/>
    <property type="match status" value="1"/>
</dbReference>
<accession>A0AAW1PQ02</accession>
<evidence type="ECO:0000256" key="1">
    <source>
        <dbReference type="ARBA" id="ARBA00004604"/>
    </source>
</evidence>
<dbReference type="InterPro" id="IPR040315">
    <property type="entry name" value="WDR46/Utp7"/>
</dbReference>
<dbReference type="PROSITE" id="PS50082">
    <property type="entry name" value="WD_REPEATS_2"/>
    <property type="match status" value="1"/>
</dbReference>
<dbReference type="PROSITE" id="PS00678">
    <property type="entry name" value="WD_REPEATS_1"/>
    <property type="match status" value="1"/>
</dbReference>
<dbReference type="GO" id="GO:0030686">
    <property type="term" value="C:90S preribosome"/>
    <property type="evidence" value="ECO:0007669"/>
    <property type="project" value="TreeGrafter"/>
</dbReference>
<organism evidence="9 10">
    <name type="scientific">[Myrmecia] bisecta</name>
    <dbReference type="NCBI Taxonomy" id="41462"/>
    <lineage>
        <taxon>Eukaryota</taxon>
        <taxon>Viridiplantae</taxon>
        <taxon>Chlorophyta</taxon>
        <taxon>core chlorophytes</taxon>
        <taxon>Trebouxiophyceae</taxon>
        <taxon>Trebouxiales</taxon>
        <taxon>Trebouxiaceae</taxon>
        <taxon>Myrmecia</taxon>
    </lineage>
</organism>
<dbReference type="SMART" id="SM00320">
    <property type="entry name" value="WD40"/>
    <property type="match status" value="4"/>
</dbReference>
<dbReference type="AlphaFoldDB" id="A0AAW1PQ02"/>
<dbReference type="InterPro" id="IPR001680">
    <property type="entry name" value="WD40_rpt"/>
</dbReference>
<comment type="subcellular location">
    <subcellularLocation>
        <location evidence="1">Nucleus</location>
        <location evidence="1">Nucleolus</location>
    </subcellularLocation>
</comment>
<sequence>MASEEAELSIELDETVLQPSNTKKRRRDKEEKSELGLRVAKFKRGEAVHTSKITDKKLKGKQQYNERLASEAAFKAAKADEWLLPHDAGELEAEGMERTWRFKQEEIVEEVEVGAGRKVFDLKLEELGPYSLDFTRSGRYLLMGGRKGHLAITDWQRAKPVCELQVRETVRDVKFLHNEQFFAAAQRKYVYIYDKRGIEVHCLKEHTQIRRLEFLPYHFLLASIGDLGVLRYQDTSTGKVIAQHRTKLGSCDAMRQNPWNAVINLGHTNGTVTMWTPNITTPVVKMLCHRGPVRAIAVDTAGRHMVTSGADGQVKVWDVRMLKPLHAYFSHKPAEWLDISQRGMLGVGYGRKVQVWKDALAEKQQSPYLTHVMPQGMLRDFHFCPYEDILAVGHSGGVSTMLVPGSGEPNFDSRVADPYQAKKARREMEVHQLLDKLQPDMIVLDPSDIGQVRKEPKEVVLERKAAAVEANKARHREADEKNAGKKKMKGKNKPSRRYKKKQLNIVEERKASIKQGQSGGAAAISAERKVQPIPEGVPKALHRFYTKGG</sequence>
<evidence type="ECO:0000256" key="3">
    <source>
        <dbReference type="ARBA" id="ARBA00022574"/>
    </source>
</evidence>
<dbReference type="InterPro" id="IPR012952">
    <property type="entry name" value="BING4_C_dom"/>
</dbReference>
<evidence type="ECO:0000256" key="6">
    <source>
        <dbReference type="PROSITE-ProRule" id="PRU00221"/>
    </source>
</evidence>
<keyword evidence="3 6" id="KW-0853">WD repeat</keyword>
<keyword evidence="5" id="KW-0539">Nucleus</keyword>
<evidence type="ECO:0000256" key="4">
    <source>
        <dbReference type="ARBA" id="ARBA00022737"/>
    </source>
</evidence>
<feature type="domain" description="BING4 C-terminal" evidence="8">
    <location>
        <begin position="367"/>
        <end position="446"/>
    </location>
</feature>
<evidence type="ECO:0000313" key="9">
    <source>
        <dbReference type="EMBL" id="KAK9810541.1"/>
    </source>
</evidence>
<proteinExistence type="predicted"/>
<dbReference type="InterPro" id="IPR036322">
    <property type="entry name" value="WD40_repeat_dom_sf"/>
</dbReference>
<dbReference type="Pfam" id="PF08149">
    <property type="entry name" value="BING4CT"/>
    <property type="match status" value="1"/>
</dbReference>
<keyword evidence="10" id="KW-1185">Reference proteome</keyword>
<evidence type="ECO:0000256" key="2">
    <source>
        <dbReference type="ARBA" id="ARBA00022552"/>
    </source>
</evidence>
<evidence type="ECO:0000313" key="10">
    <source>
        <dbReference type="Proteomes" id="UP001489004"/>
    </source>
</evidence>
<dbReference type="Proteomes" id="UP001489004">
    <property type="component" value="Unassembled WGS sequence"/>
</dbReference>
<evidence type="ECO:0000259" key="8">
    <source>
        <dbReference type="SMART" id="SM01033"/>
    </source>
</evidence>
<reference evidence="9 10" key="1">
    <citation type="journal article" date="2024" name="Nat. Commun.">
        <title>Phylogenomics reveals the evolutionary origins of lichenization in chlorophyte algae.</title>
        <authorList>
            <person name="Puginier C."/>
            <person name="Libourel C."/>
            <person name="Otte J."/>
            <person name="Skaloud P."/>
            <person name="Haon M."/>
            <person name="Grisel S."/>
            <person name="Petersen M."/>
            <person name="Berrin J.G."/>
            <person name="Delaux P.M."/>
            <person name="Dal Grande F."/>
            <person name="Keller J."/>
        </authorList>
    </citation>
    <scope>NUCLEOTIDE SEQUENCE [LARGE SCALE GENOMIC DNA]</scope>
    <source>
        <strain evidence="9 10">SAG 2043</strain>
    </source>
</reference>
<dbReference type="PROSITE" id="PS50294">
    <property type="entry name" value="WD_REPEATS_REGION"/>
    <property type="match status" value="1"/>
</dbReference>
<feature type="region of interest" description="Disordered" evidence="7">
    <location>
        <begin position="1"/>
        <end position="32"/>
    </location>
</feature>
<protein>
    <recommendedName>
        <fullName evidence="8">BING4 C-terminal domain-containing protein</fullName>
    </recommendedName>
</protein>
<gene>
    <name evidence="9" type="ORF">WJX72_012424</name>
</gene>
<evidence type="ECO:0000256" key="7">
    <source>
        <dbReference type="SAM" id="MobiDB-lite"/>
    </source>
</evidence>
<name>A0AAW1PQ02_9CHLO</name>
<dbReference type="InterPro" id="IPR019775">
    <property type="entry name" value="WD40_repeat_CS"/>
</dbReference>
<keyword evidence="4" id="KW-0677">Repeat</keyword>
<feature type="compositionally biased region" description="Basic residues" evidence="7">
    <location>
        <begin position="484"/>
        <end position="502"/>
    </location>
</feature>
<dbReference type="SMART" id="SM01033">
    <property type="entry name" value="BING4CT"/>
    <property type="match status" value="1"/>
</dbReference>